<feature type="region of interest" description="Disordered" evidence="1">
    <location>
        <begin position="618"/>
        <end position="655"/>
    </location>
</feature>
<dbReference type="EMBL" id="JBHTCC010000003">
    <property type="protein sequence ID" value="MFC7299632.1"/>
    <property type="molecule type" value="Genomic_DNA"/>
</dbReference>
<name>A0ABW2J8I1_9BURK</name>
<dbReference type="Proteomes" id="UP001596379">
    <property type="component" value="Unassembled WGS sequence"/>
</dbReference>
<gene>
    <name evidence="3" type="ORF">ACFQO0_14405</name>
</gene>
<organism evidence="3 4">
    <name type="scientific">Herminiimonas aquatilis</name>
    <dbReference type="NCBI Taxonomy" id="345342"/>
    <lineage>
        <taxon>Bacteria</taxon>
        <taxon>Pseudomonadati</taxon>
        <taxon>Pseudomonadota</taxon>
        <taxon>Betaproteobacteria</taxon>
        <taxon>Burkholderiales</taxon>
        <taxon>Oxalobacteraceae</taxon>
        <taxon>Herminiimonas</taxon>
    </lineage>
</organism>
<protein>
    <submittedName>
        <fullName evidence="3">Mu transposase C-terminal domain-containing protein</fullName>
    </submittedName>
</protein>
<evidence type="ECO:0000259" key="2">
    <source>
        <dbReference type="Pfam" id="PF09299"/>
    </source>
</evidence>
<proteinExistence type="predicted"/>
<evidence type="ECO:0000313" key="3">
    <source>
        <dbReference type="EMBL" id="MFC7299632.1"/>
    </source>
</evidence>
<dbReference type="Gene3D" id="3.30.420.10">
    <property type="entry name" value="Ribonuclease H-like superfamily/Ribonuclease H"/>
    <property type="match status" value="1"/>
</dbReference>
<evidence type="ECO:0000313" key="4">
    <source>
        <dbReference type="Proteomes" id="UP001596379"/>
    </source>
</evidence>
<accession>A0ABW2J8I1</accession>
<sequence length="655" mass="73567">MWSRRNAFQDAPPIETWPTVSVASLAPEIKVRYQRNEEAIRLYYANEAVASIAERTGVDQRYLPTMARKCLMLAEDGRIFGFRAVVPNIRLKPYQRRAAIKTKFPEAQGGLSGALSNLLERLPNLESELVRWIMQDAKAKVIPEYKLRAKDLHHLFIKCIEKQGICRHEWPFNTKYLGIRTIQKFMVGVLNKYFSKSVYRRGEIDAKAHLAVGTGDPPFLSFEDPYDAVEIDAYCIEAHFTIDFLTPEGTSKQVLLERIWLIAAVERASTAVLAWSFVYRSEVGANDIVALIRDAVAKKWEPLAGPPFTYGIGSGLPSGVIPLAFGAVWEITMLDGALAHLATALHDRVRKTLGMIINWGPVGHFERRPNVERTFRKIGDDVFKRLPSTTGSHPRKGRADDAEAKAIRYGINADDAEKMTDVYFAQHNATPTEGLSYMTPLDYLRYFIDGPVARLIVRHLPARAAAETKLFLLTETHFVRGGKKTGRRPYVQIDRVRYTNPILAEAGHLIGKKVTIEIDEDDMRQVRAFLPNGTELGILKAGGRWNLTKHSRRTRKIINRLAYERIIVLTEFDDPVAVYLAHIGKGVKHKGGIKPPPPKVATAVVHVAKAAGLEPTITAPQEDKIKRGKSVNDASKRRSLIGRPSPIPMKTKNHR</sequence>
<dbReference type="InterPro" id="IPR015378">
    <property type="entry name" value="Transposase-like_Mu_C"/>
</dbReference>
<keyword evidence="4" id="KW-1185">Reference proteome</keyword>
<dbReference type="RefSeq" id="WP_382235798.1">
    <property type="nucleotide sequence ID" value="NZ_JBHTCC010000003.1"/>
</dbReference>
<feature type="domain" description="Transposase-like Mu C-terminal" evidence="2">
    <location>
        <begin position="484"/>
        <end position="534"/>
    </location>
</feature>
<reference evidence="4" key="1">
    <citation type="journal article" date="2019" name="Int. J. Syst. Evol. Microbiol.">
        <title>The Global Catalogue of Microorganisms (GCM) 10K type strain sequencing project: providing services to taxonomists for standard genome sequencing and annotation.</title>
        <authorList>
            <consortium name="The Broad Institute Genomics Platform"/>
            <consortium name="The Broad Institute Genome Sequencing Center for Infectious Disease"/>
            <person name="Wu L."/>
            <person name="Ma J."/>
        </authorList>
    </citation>
    <scope>NUCLEOTIDE SEQUENCE [LARGE SCALE GENOMIC DNA]</scope>
    <source>
        <strain evidence="4">CCUG 36956</strain>
    </source>
</reference>
<dbReference type="InterPro" id="IPR036397">
    <property type="entry name" value="RNaseH_sf"/>
</dbReference>
<comment type="caution">
    <text evidence="3">The sequence shown here is derived from an EMBL/GenBank/DDBJ whole genome shotgun (WGS) entry which is preliminary data.</text>
</comment>
<dbReference type="Pfam" id="PF09299">
    <property type="entry name" value="Mu-transpos_C"/>
    <property type="match status" value="1"/>
</dbReference>
<evidence type="ECO:0000256" key="1">
    <source>
        <dbReference type="SAM" id="MobiDB-lite"/>
    </source>
</evidence>